<gene>
    <name evidence="1" type="ORF">EZS27_041975</name>
</gene>
<proteinExistence type="predicted"/>
<dbReference type="EMBL" id="SNRY01009966">
    <property type="protein sequence ID" value="KAA6306370.1"/>
    <property type="molecule type" value="Genomic_DNA"/>
</dbReference>
<evidence type="ECO:0000313" key="1">
    <source>
        <dbReference type="EMBL" id="KAA6306370.1"/>
    </source>
</evidence>
<reference evidence="1" key="1">
    <citation type="submission" date="2019-03" db="EMBL/GenBank/DDBJ databases">
        <title>Single cell metagenomics reveals metabolic interactions within the superorganism composed of flagellate Streblomastix strix and complex community of Bacteroidetes bacteria on its surface.</title>
        <authorList>
            <person name="Treitli S.C."/>
            <person name="Kolisko M."/>
            <person name="Husnik F."/>
            <person name="Keeling P."/>
            <person name="Hampl V."/>
        </authorList>
    </citation>
    <scope>NUCLEOTIDE SEQUENCE</scope>
    <source>
        <strain evidence="1">STM</strain>
    </source>
</reference>
<sequence>KTICFSKNETVHDNVIGMYIERYYYKNGTYGNNIFSRFMTLPYFQSLGEYRTLLEQFNVTAEEIKGEHDGKPYNGILYCVTDEKGNKLGRPLKSSLFGKEVGYDALQKHYELSKAAVEKKRCGNPCVQSLRRRCRKQAAEKGSND</sequence>
<name>A0A5J4PBQ5_9ZZZZ</name>
<comment type="caution">
    <text evidence="1">The sequence shown here is derived from an EMBL/GenBank/DDBJ whole genome shotgun (WGS) entry which is preliminary data.</text>
</comment>
<accession>A0A5J4PBQ5</accession>
<protein>
    <submittedName>
        <fullName evidence="1">Uncharacterized protein</fullName>
    </submittedName>
</protein>
<organism evidence="1">
    <name type="scientific">termite gut metagenome</name>
    <dbReference type="NCBI Taxonomy" id="433724"/>
    <lineage>
        <taxon>unclassified sequences</taxon>
        <taxon>metagenomes</taxon>
        <taxon>organismal metagenomes</taxon>
    </lineage>
</organism>
<feature type="non-terminal residue" evidence="1">
    <location>
        <position position="1"/>
    </location>
</feature>
<dbReference type="AlphaFoldDB" id="A0A5J4PBQ5"/>